<keyword evidence="1" id="KW-0472">Membrane</keyword>
<comment type="caution">
    <text evidence="3">The sequence shown here is derived from an EMBL/GenBank/DDBJ whole genome shotgun (WGS) entry which is preliminary data.</text>
</comment>
<keyword evidence="4" id="KW-1185">Reference proteome</keyword>
<dbReference type="InterPro" id="IPR049326">
    <property type="entry name" value="Rhodopsin_dom_fungi"/>
</dbReference>
<protein>
    <recommendedName>
        <fullName evidence="2">Rhodopsin domain-containing protein</fullName>
    </recommendedName>
</protein>
<keyword evidence="1" id="KW-0812">Transmembrane</keyword>
<organism evidence="3 4">
    <name type="scientific">Marasmius tenuissimus</name>
    <dbReference type="NCBI Taxonomy" id="585030"/>
    <lineage>
        <taxon>Eukaryota</taxon>
        <taxon>Fungi</taxon>
        <taxon>Dikarya</taxon>
        <taxon>Basidiomycota</taxon>
        <taxon>Agaricomycotina</taxon>
        <taxon>Agaricomycetes</taxon>
        <taxon>Agaricomycetidae</taxon>
        <taxon>Agaricales</taxon>
        <taxon>Marasmiineae</taxon>
        <taxon>Marasmiaceae</taxon>
        <taxon>Marasmius</taxon>
    </lineage>
</organism>
<feature type="transmembrane region" description="Helical" evidence="1">
    <location>
        <begin position="44"/>
        <end position="65"/>
    </location>
</feature>
<reference evidence="3 4" key="1">
    <citation type="submission" date="2024-05" db="EMBL/GenBank/DDBJ databases">
        <title>A draft genome resource for the thread blight pathogen Marasmius tenuissimus strain MS-2.</title>
        <authorList>
            <person name="Yulfo-Soto G.E."/>
            <person name="Baruah I.K."/>
            <person name="Amoako-Attah I."/>
            <person name="Bukari Y."/>
            <person name="Meinhardt L.W."/>
            <person name="Bailey B.A."/>
            <person name="Cohen S.P."/>
        </authorList>
    </citation>
    <scope>NUCLEOTIDE SEQUENCE [LARGE SCALE GENOMIC DNA]</scope>
    <source>
        <strain evidence="3 4">MS-2</strain>
    </source>
</reference>
<dbReference type="EMBL" id="JBBXMP010000138">
    <property type="protein sequence ID" value="KAL0061347.1"/>
    <property type="molecule type" value="Genomic_DNA"/>
</dbReference>
<dbReference type="Pfam" id="PF20684">
    <property type="entry name" value="Fung_rhodopsin"/>
    <property type="match status" value="1"/>
</dbReference>
<accession>A0ABR2ZLN5</accession>
<gene>
    <name evidence="3" type="ORF">AAF712_011804</name>
</gene>
<name>A0ABR2ZLN5_9AGAR</name>
<feature type="transmembrane region" description="Helical" evidence="1">
    <location>
        <begin position="77"/>
        <end position="95"/>
    </location>
</feature>
<feature type="transmembrane region" description="Helical" evidence="1">
    <location>
        <begin position="123"/>
        <end position="144"/>
    </location>
</feature>
<evidence type="ECO:0000256" key="1">
    <source>
        <dbReference type="SAM" id="Phobius"/>
    </source>
</evidence>
<dbReference type="Proteomes" id="UP001437256">
    <property type="component" value="Unassembled WGS sequence"/>
</dbReference>
<proteinExistence type="predicted"/>
<sequence>MPLNPKDPDVAIGLASVICAVPTLLSTTYRLYIRRSRYWADDLLALFSGLSLLLMVASTFVHISVTPGNSNVKKETMIAAYYLMAASFYSVLWFARLSMLFSIIRVHPEYGFGFGSKCSMRKVLYLVSGVFTAILVLLVCQLFWVCEPEDARTRWKEVERPQCALTRQ</sequence>
<keyword evidence="1" id="KW-1133">Transmembrane helix</keyword>
<feature type="domain" description="Rhodopsin" evidence="2">
    <location>
        <begin position="30"/>
        <end position="163"/>
    </location>
</feature>
<evidence type="ECO:0000313" key="3">
    <source>
        <dbReference type="EMBL" id="KAL0061347.1"/>
    </source>
</evidence>
<feature type="transmembrane region" description="Helical" evidence="1">
    <location>
        <begin position="12"/>
        <end position="32"/>
    </location>
</feature>
<evidence type="ECO:0000259" key="2">
    <source>
        <dbReference type="Pfam" id="PF20684"/>
    </source>
</evidence>
<feature type="non-terminal residue" evidence="3">
    <location>
        <position position="168"/>
    </location>
</feature>
<evidence type="ECO:0000313" key="4">
    <source>
        <dbReference type="Proteomes" id="UP001437256"/>
    </source>
</evidence>